<dbReference type="Gene3D" id="3.90.180.10">
    <property type="entry name" value="Medium-chain alcohol dehydrogenases, catalytic domain"/>
    <property type="match status" value="1"/>
</dbReference>
<feature type="domain" description="Enoyl reductase (ER)" evidence="3">
    <location>
        <begin position="19"/>
        <end position="331"/>
    </location>
</feature>
<evidence type="ECO:0000313" key="4">
    <source>
        <dbReference type="EMBL" id="MBB3667183.1"/>
    </source>
</evidence>
<sequence>MELGVLRRSMRTARRKSYGGPSVLECADRPVPKTAADQILVKIAYSTVNRTDLGFLYGRPLLTRVFSGLRRPGCPVLGCEFSGVVEEVGADVRDFAVGERVFGYDDRGRGFGGHAEYKTISSTGMVTTVPAGVSFARAAASTEGAHYALSIAEKVTIGPGERVLVHGATGAIGSAMVQLLIARDVEVTATSPTEHLETVAAFGPAQLIDWRTTPLDSLAQEYDYFFDAVGKSSFAVARRVLKPGGTYISSELGAGAQHLWLSMINPIQRMVTKRSIIFPIPSRAPKLLAEIRHGLQSGAFKPLLDREYPLRDTAEAFEYVQTGRKLGNVLIRVAPPAGGPPAE</sequence>
<dbReference type="GO" id="GO:0035925">
    <property type="term" value="F:mRNA 3'-UTR AU-rich region binding"/>
    <property type="evidence" value="ECO:0007669"/>
    <property type="project" value="TreeGrafter"/>
</dbReference>
<reference evidence="4 5" key="1">
    <citation type="submission" date="2020-08" db="EMBL/GenBank/DDBJ databases">
        <title>Sequencing the genomes of 1000 actinobacteria strains.</title>
        <authorList>
            <person name="Klenk H.-P."/>
        </authorList>
    </citation>
    <scope>NUCLEOTIDE SEQUENCE [LARGE SCALE GENOMIC DNA]</scope>
    <source>
        <strain evidence="4 5">DSM 28238</strain>
    </source>
</reference>
<dbReference type="InterPro" id="IPR013154">
    <property type="entry name" value="ADH-like_N"/>
</dbReference>
<dbReference type="InterPro" id="IPR011032">
    <property type="entry name" value="GroES-like_sf"/>
</dbReference>
<evidence type="ECO:0000313" key="5">
    <source>
        <dbReference type="Proteomes" id="UP000547528"/>
    </source>
</evidence>
<evidence type="ECO:0000256" key="1">
    <source>
        <dbReference type="ARBA" id="ARBA00022857"/>
    </source>
</evidence>
<dbReference type="Pfam" id="PF13602">
    <property type="entry name" value="ADH_zinc_N_2"/>
    <property type="match status" value="1"/>
</dbReference>
<dbReference type="RefSeq" id="WP_183357535.1">
    <property type="nucleotide sequence ID" value="NZ_BAABKR010000001.1"/>
</dbReference>
<dbReference type="AlphaFoldDB" id="A0A7W5TTF8"/>
<dbReference type="PANTHER" id="PTHR48106:SF7">
    <property type="entry name" value="DEHYDROGENASE, ZINC-CONTAINING, PUTATIVE (AFU_ORTHOLOGUE AFUA_5G10220)-RELATED"/>
    <property type="match status" value="1"/>
</dbReference>
<organism evidence="4 5">
    <name type="scientific">Garicola koreensis</name>
    <dbReference type="NCBI Taxonomy" id="1262554"/>
    <lineage>
        <taxon>Bacteria</taxon>
        <taxon>Bacillati</taxon>
        <taxon>Actinomycetota</taxon>
        <taxon>Actinomycetes</taxon>
        <taxon>Micrococcales</taxon>
        <taxon>Micrococcaceae</taxon>
        <taxon>Garicola</taxon>
    </lineage>
</organism>
<dbReference type="SUPFAM" id="SSF51735">
    <property type="entry name" value="NAD(P)-binding Rossmann-fold domains"/>
    <property type="match status" value="1"/>
</dbReference>
<dbReference type="SMART" id="SM00829">
    <property type="entry name" value="PKS_ER"/>
    <property type="match status" value="1"/>
</dbReference>
<evidence type="ECO:0000259" key="3">
    <source>
        <dbReference type="SMART" id="SM00829"/>
    </source>
</evidence>
<proteinExistence type="predicted"/>
<dbReference type="Pfam" id="PF08240">
    <property type="entry name" value="ADH_N"/>
    <property type="match status" value="1"/>
</dbReference>
<protein>
    <submittedName>
        <fullName evidence="4">NADPH:quinone reductase-like Zn-dependent oxidoreductase</fullName>
    </submittedName>
</protein>
<dbReference type="GO" id="GO:0070402">
    <property type="term" value="F:NADPH binding"/>
    <property type="evidence" value="ECO:0007669"/>
    <property type="project" value="TreeGrafter"/>
</dbReference>
<evidence type="ECO:0000256" key="2">
    <source>
        <dbReference type="ARBA" id="ARBA00023002"/>
    </source>
</evidence>
<accession>A0A7W5TTF8</accession>
<dbReference type="EMBL" id="JACIBT010000001">
    <property type="protein sequence ID" value="MBB3667183.1"/>
    <property type="molecule type" value="Genomic_DNA"/>
</dbReference>
<comment type="caution">
    <text evidence="4">The sequence shown here is derived from an EMBL/GenBank/DDBJ whole genome shotgun (WGS) entry which is preliminary data.</text>
</comment>
<dbReference type="GO" id="GO:0003960">
    <property type="term" value="F:quinone reductase (NADPH) activity"/>
    <property type="evidence" value="ECO:0007669"/>
    <property type="project" value="TreeGrafter"/>
</dbReference>
<gene>
    <name evidence="4" type="ORF">FHX47_000776</name>
</gene>
<dbReference type="CDD" id="cd08267">
    <property type="entry name" value="MDR1"/>
    <property type="match status" value="1"/>
</dbReference>
<name>A0A7W5TTF8_9MICC</name>
<dbReference type="PANTHER" id="PTHR48106">
    <property type="entry name" value="QUINONE OXIDOREDUCTASE PIG3-RELATED"/>
    <property type="match status" value="1"/>
</dbReference>
<dbReference type="SUPFAM" id="SSF50129">
    <property type="entry name" value="GroES-like"/>
    <property type="match status" value="1"/>
</dbReference>
<dbReference type="GO" id="GO:0005829">
    <property type="term" value="C:cytosol"/>
    <property type="evidence" value="ECO:0007669"/>
    <property type="project" value="TreeGrafter"/>
</dbReference>
<keyword evidence="2" id="KW-0560">Oxidoreductase</keyword>
<keyword evidence="1" id="KW-0521">NADP</keyword>
<dbReference type="InterPro" id="IPR036291">
    <property type="entry name" value="NAD(P)-bd_dom_sf"/>
</dbReference>
<dbReference type="Proteomes" id="UP000547528">
    <property type="component" value="Unassembled WGS sequence"/>
</dbReference>
<dbReference type="InterPro" id="IPR020843">
    <property type="entry name" value="ER"/>
</dbReference>
<keyword evidence="5" id="KW-1185">Reference proteome</keyword>
<dbReference type="Gene3D" id="3.40.50.720">
    <property type="entry name" value="NAD(P)-binding Rossmann-like Domain"/>
    <property type="match status" value="1"/>
</dbReference>